<keyword evidence="3" id="KW-0597">Phosphoprotein</keyword>
<dbReference type="PIRSF" id="PIRSF036580">
    <property type="entry name" value="Cyclin_L"/>
    <property type="match status" value="1"/>
</dbReference>
<evidence type="ECO:0000259" key="10">
    <source>
        <dbReference type="SMART" id="SM00385"/>
    </source>
</evidence>
<feature type="compositionally biased region" description="Basic and acidic residues" evidence="9">
    <location>
        <begin position="347"/>
        <end position="370"/>
    </location>
</feature>
<dbReference type="PANTHER" id="PTHR10026">
    <property type="entry name" value="CYCLIN"/>
    <property type="match status" value="1"/>
</dbReference>
<reference evidence="11" key="1">
    <citation type="submission" date="2020-06" db="EMBL/GenBank/DDBJ databases">
        <title>Draft genome of Bugula neritina, a colonial animal packing powerful symbionts and potential medicines.</title>
        <authorList>
            <person name="Rayko M."/>
        </authorList>
    </citation>
    <scope>NUCLEOTIDE SEQUENCE [LARGE SCALE GENOMIC DNA]</scope>
    <source>
        <strain evidence="11">Kwan_BN1</strain>
    </source>
</reference>
<dbReference type="FunFam" id="1.10.472.10:FF:000004">
    <property type="entry name" value="Cyclin T2"/>
    <property type="match status" value="1"/>
</dbReference>
<dbReference type="OrthoDB" id="25002at2759"/>
<evidence type="ECO:0000256" key="2">
    <source>
        <dbReference type="ARBA" id="ARBA00008638"/>
    </source>
</evidence>
<feature type="region of interest" description="Disordered" evidence="9">
    <location>
        <begin position="259"/>
        <end position="456"/>
    </location>
</feature>
<dbReference type="AlphaFoldDB" id="A0A7J7JHC3"/>
<evidence type="ECO:0000256" key="8">
    <source>
        <dbReference type="RuleBase" id="RU000383"/>
    </source>
</evidence>
<gene>
    <name evidence="11" type="ORF">EB796_016254</name>
</gene>
<accession>A0A7J7JHC3</accession>
<dbReference type="InterPro" id="IPR036915">
    <property type="entry name" value="Cyclin-like_sf"/>
</dbReference>
<feature type="compositionally biased region" description="Polar residues" evidence="9">
    <location>
        <begin position="389"/>
        <end position="403"/>
    </location>
</feature>
<dbReference type="InterPro" id="IPR043198">
    <property type="entry name" value="Cyclin/Ssn8"/>
</dbReference>
<organism evidence="11 12">
    <name type="scientific">Bugula neritina</name>
    <name type="common">Brown bryozoan</name>
    <name type="synonym">Sertularia neritina</name>
    <dbReference type="NCBI Taxonomy" id="10212"/>
    <lineage>
        <taxon>Eukaryota</taxon>
        <taxon>Metazoa</taxon>
        <taxon>Spiralia</taxon>
        <taxon>Lophotrochozoa</taxon>
        <taxon>Bryozoa</taxon>
        <taxon>Gymnolaemata</taxon>
        <taxon>Cheilostomatida</taxon>
        <taxon>Flustrina</taxon>
        <taxon>Buguloidea</taxon>
        <taxon>Bugulidae</taxon>
        <taxon>Bugula</taxon>
    </lineage>
</organism>
<dbReference type="EMBL" id="VXIV02002459">
    <property type="protein sequence ID" value="KAF6025447.1"/>
    <property type="molecule type" value="Genomic_DNA"/>
</dbReference>
<feature type="compositionally biased region" description="Basic residues" evidence="9">
    <location>
        <begin position="279"/>
        <end position="291"/>
    </location>
</feature>
<keyword evidence="5 8" id="KW-0195">Cyclin</keyword>
<dbReference type="Pfam" id="PF00134">
    <property type="entry name" value="Cyclin_N"/>
    <property type="match status" value="1"/>
</dbReference>
<comment type="subcellular location">
    <subcellularLocation>
        <location evidence="1">Nucleus</location>
    </subcellularLocation>
</comment>
<protein>
    <submittedName>
        <fullName evidence="11">CycT</fullName>
    </submittedName>
</protein>
<sequence>MAGHTRWLFTRDQLSNTPSIKNGFTEEKESTIRQQAADLIQKMGQKMQLNQLCMNTAIVYMHRFYMFHSLQKFPFKRMAAACIFLAAKVEEQPKKIELVIRTYNYINHRTEDGGRPPELDVRSQEYFEKGQELVINENILLQTLGFNVTIDHSNTHVVKLCQLVKAPKELSQLSYFLSTNSLLLTNMCLQYPSEIIAAICIHLACKWSDWELQRSKEGRDWWQYLAPKLTKDKLEDLSKRFLSVMEKADPKLKRELLSRLTLPTESSPNSRGASPAPHHGSRPSSSHHRNPQSHPVPHIAQHSHPSHSKFTPDRGHLAKPASSTPPPRTYSEYKERARSTAAAAAESKVRPYDNSSRPDLKRPYPKDTHLSGHPSSSTSKSHSMVSPHQSAVTSSSHNPYNKQPRNHENMKSRYHQRQSMDGSPLKKPKTGGENGSNGERPPLPPQPPLPRPPLPP</sequence>
<dbReference type="InterPro" id="IPR006671">
    <property type="entry name" value="Cyclin_N"/>
</dbReference>
<evidence type="ECO:0000256" key="3">
    <source>
        <dbReference type="ARBA" id="ARBA00022553"/>
    </source>
</evidence>
<dbReference type="GO" id="GO:0016538">
    <property type="term" value="F:cyclin-dependent protein serine/threonine kinase regulator activity"/>
    <property type="evidence" value="ECO:0007669"/>
    <property type="project" value="InterPro"/>
</dbReference>
<evidence type="ECO:0000256" key="6">
    <source>
        <dbReference type="ARBA" id="ARBA00023163"/>
    </source>
</evidence>
<dbReference type="Gene3D" id="1.10.472.10">
    <property type="entry name" value="Cyclin-like"/>
    <property type="match status" value="2"/>
</dbReference>
<feature type="compositionally biased region" description="Polar residues" evidence="9">
    <location>
        <begin position="261"/>
        <end position="272"/>
    </location>
</feature>
<evidence type="ECO:0000256" key="9">
    <source>
        <dbReference type="SAM" id="MobiDB-lite"/>
    </source>
</evidence>
<evidence type="ECO:0000256" key="4">
    <source>
        <dbReference type="ARBA" id="ARBA00023015"/>
    </source>
</evidence>
<dbReference type="GO" id="GO:0006357">
    <property type="term" value="P:regulation of transcription by RNA polymerase II"/>
    <property type="evidence" value="ECO:0007669"/>
    <property type="project" value="InterPro"/>
</dbReference>
<comment type="caution">
    <text evidence="11">The sequence shown here is derived from an EMBL/GenBank/DDBJ whole genome shotgun (WGS) entry which is preliminary data.</text>
</comment>
<proteinExistence type="inferred from homology"/>
<dbReference type="InterPro" id="IPR013763">
    <property type="entry name" value="Cyclin-like_dom"/>
</dbReference>
<dbReference type="Proteomes" id="UP000593567">
    <property type="component" value="Unassembled WGS sequence"/>
</dbReference>
<feature type="compositionally biased region" description="Pro residues" evidence="9">
    <location>
        <begin position="441"/>
        <end position="456"/>
    </location>
</feature>
<feature type="domain" description="Cyclin-like" evidence="10">
    <location>
        <begin position="155"/>
        <end position="243"/>
    </location>
</feature>
<dbReference type="CDD" id="cd20539">
    <property type="entry name" value="CYCLIN_CCNT_rpt2"/>
    <property type="match status" value="1"/>
</dbReference>
<feature type="domain" description="Cyclin-like" evidence="10">
    <location>
        <begin position="38"/>
        <end position="142"/>
    </location>
</feature>
<comment type="similarity">
    <text evidence="2">Belongs to the cyclin family. Cyclin C subfamily.</text>
</comment>
<evidence type="ECO:0000256" key="7">
    <source>
        <dbReference type="ARBA" id="ARBA00023242"/>
    </source>
</evidence>
<keyword evidence="7" id="KW-0539">Nucleus</keyword>
<keyword evidence="12" id="KW-1185">Reference proteome</keyword>
<dbReference type="SMART" id="SM00385">
    <property type="entry name" value="CYCLIN"/>
    <property type="match status" value="2"/>
</dbReference>
<dbReference type="GO" id="GO:0005634">
    <property type="term" value="C:nucleus"/>
    <property type="evidence" value="ECO:0007669"/>
    <property type="project" value="UniProtKB-SubCell"/>
</dbReference>
<keyword evidence="4" id="KW-0805">Transcription regulation</keyword>
<name>A0A7J7JHC3_BUGNE</name>
<evidence type="ECO:0000256" key="1">
    <source>
        <dbReference type="ARBA" id="ARBA00004123"/>
    </source>
</evidence>
<dbReference type="SUPFAM" id="SSF47954">
    <property type="entry name" value="Cyclin-like"/>
    <property type="match status" value="2"/>
</dbReference>
<feature type="compositionally biased region" description="Low complexity" evidence="9">
    <location>
        <begin position="371"/>
        <end position="388"/>
    </location>
</feature>
<evidence type="ECO:0000256" key="5">
    <source>
        <dbReference type="ARBA" id="ARBA00023127"/>
    </source>
</evidence>
<evidence type="ECO:0000313" key="11">
    <source>
        <dbReference type="EMBL" id="KAF6025447.1"/>
    </source>
</evidence>
<dbReference type="Pfam" id="PF21797">
    <property type="entry name" value="CycT2-like_C"/>
    <property type="match status" value="1"/>
</dbReference>
<keyword evidence="6" id="KW-0804">Transcription</keyword>
<evidence type="ECO:0000313" key="12">
    <source>
        <dbReference type="Proteomes" id="UP000593567"/>
    </source>
</evidence>